<dbReference type="VEuPathDB" id="TriTrypDB:TM35_000421630"/>
<evidence type="ECO:0000256" key="2">
    <source>
        <dbReference type="SAM" id="MobiDB-lite"/>
    </source>
</evidence>
<dbReference type="GO" id="GO:0005096">
    <property type="term" value="F:GTPase activator activity"/>
    <property type="evidence" value="ECO:0007669"/>
    <property type="project" value="InterPro"/>
</dbReference>
<dbReference type="InterPro" id="IPR044518">
    <property type="entry name" value="ARF_GAP_AGD11/12/13"/>
</dbReference>
<organism evidence="4 5">
    <name type="scientific">Trypanosoma theileri</name>
    <dbReference type="NCBI Taxonomy" id="67003"/>
    <lineage>
        <taxon>Eukaryota</taxon>
        <taxon>Discoba</taxon>
        <taxon>Euglenozoa</taxon>
        <taxon>Kinetoplastea</taxon>
        <taxon>Metakinetoplastina</taxon>
        <taxon>Trypanosomatida</taxon>
        <taxon>Trypanosomatidae</taxon>
        <taxon>Trypanosoma</taxon>
    </lineage>
</organism>
<feature type="region of interest" description="Disordered" evidence="2">
    <location>
        <begin position="204"/>
        <end position="268"/>
    </location>
</feature>
<dbReference type="Gene3D" id="1.10.220.150">
    <property type="entry name" value="Arf GTPase activating protein"/>
    <property type="match status" value="1"/>
</dbReference>
<keyword evidence="1" id="KW-0863">Zinc-finger</keyword>
<dbReference type="GO" id="GO:0008270">
    <property type="term" value="F:zinc ion binding"/>
    <property type="evidence" value="ECO:0007669"/>
    <property type="project" value="UniProtKB-KW"/>
</dbReference>
<dbReference type="InterPro" id="IPR001164">
    <property type="entry name" value="ArfGAP_dom"/>
</dbReference>
<feature type="compositionally biased region" description="Basic and acidic residues" evidence="2">
    <location>
        <begin position="208"/>
        <end position="220"/>
    </location>
</feature>
<dbReference type="Proteomes" id="UP000192257">
    <property type="component" value="Unassembled WGS sequence"/>
</dbReference>
<keyword evidence="1" id="KW-0862">Zinc</keyword>
<dbReference type="RefSeq" id="XP_028878771.1">
    <property type="nucleotide sequence ID" value="XM_029029974.1"/>
</dbReference>
<feature type="compositionally biased region" description="Polar residues" evidence="2">
    <location>
        <begin position="238"/>
        <end position="256"/>
    </location>
</feature>
<name>A0A1X0NIZ1_9TRYP</name>
<dbReference type="PANTHER" id="PTHR46220">
    <property type="entry name" value="ADP-RIBOSYLATION FACTOR GTPASE-ACTIVATING PROTEIN AGD12"/>
    <property type="match status" value="1"/>
</dbReference>
<evidence type="ECO:0000313" key="5">
    <source>
        <dbReference type="Proteomes" id="UP000192257"/>
    </source>
</evidence>
<feature type="domain" description="Arf-GAP" evidence="3">
    <location>
        <begin position="263"/>
        <end position="395"/>
    </location>
</feature>
<evidence type="ECO:0000313" key="4">
    <source>
        <dbReference type="EMBL" id="ORC84705.1"/>
    </source>
</evidence>
<keyword evidence="5" id="KW-1185">Reference proteome</keyword>
<dbReference type="AlphaFoldDB" id="A0A1X0NIZ1"/>
<dbReference type="SUPFAM" id="SSF57863">
    <property type="entry name" value="ArfGap/RecO-like zinc finger"/>
    <property type="match status" value="1"/>
</dbReference>
<accession>A0A1X0NIZ1</accession>
<reference evidence="4 5" key="1">
    <citation type="submission" date="2017-03" db="EMBL/GenBank/DDBJ databases">
        <title>An alternative strategy for trypanosome survival in the mammalian bloodstream revealed through genome and transcriptome analysis of the ubiquitous bovine parasite Trypanosoma (Megatrypanum) theileri.</title>
        <authorList>
            <person name="Kelly S."/>
            <person name="Ivens A."/>
            <person name="Mott A."/>
            <person name="O'Neill E."/>
            <person name="Emms D."/>
            <person name="Macleod O."/>
            <person name="Voorheis P."/>
            <person name="Matthews J."/>
            <person name="Matthews K."/>
            <person name="Carrington M."/>
        </authorList>
    </citation>
    <scope>NUCLEOTIDE SEQUENCE [LARGE SCALE GENOMIC DNA]</scope>
    <source>
        <strain evidence="4">Edinburgh</strain>
    </source>
</reference>
<protein>
    <submittedName>
        <fullName evidence="4">GTP-ase activating protein</fullName>
    </submittedName>
</protein>
<dbReference type="Pfam" id="PF01412">
    <property type="entry name" value="ArfGap"/>
    <property type="match status" value="1"/>
</dbReference>
<proteinExistence type="predicted"/>
<feature type="compositionally biased region" description="Low complexity" evidence="2">
    <location>
        <begin position="222"/>
        <end position="237"/>
    </location>
</feature>
<dbReference type="GO" id="GO:0005543">
    <property type="term" value="F:phospholipid binding"/>
    <property type="evidence" value="ECO:0007669"/>
    <property type="project" value="InterPro"/>
</dbReference>
<dbReference type="STRING" id="67003.A0A1X0NIZ1"/>
<keyword evidence="1" id="KW-0479">Metal-binding</keyword>
<sequence length="588" mass="65764">MMDATLETLLLSGAVTCLMGWRKRQFVDRTIELHTDGVLYCYEEPRNSMAKNLQERLCLTGARVVDCGTHCGSLCFALELASPSSVEQLQPSGIFSSLKSSSVRDSNNNTGPSNRRCVALFFTGDKLLKWRFIRHLRCAAASLQRKNDALLQDGNLSGDISGKYRLLYRPPRVMDETGDGPLELHEVEQLEDVLREYERLKQSKKKTDKQLMKSEEKVKNGEYQSHNNHYQYQQENQVNGSKQKNGSEALTNSSNGRCEGKEEEEEEVMNDIPIRLTQSPLFTSCIASNQSNQFCADCGAKWPTWGLLQPFGGFVCIHCVGVHRQLWPHRCREAQLDSWNTVDIAFMANRGNATLNDELEYGGYVSSNGEPVYKPVGSRSQHEVRERYIRLKYNRAFTRECNVAVSQATLPPRDPLAQDVAISPHEEIIDNEEGPPRYIGVAYITVREVEGISSNGAVVALTNGFQEVRSQAGITSSSNSSTQWDESFQLGVHCRTDPLYVAVYSSDDKLLGVAEWTIPDGDAVCSGEQKHQQHHQEQQLITVPLLWCTKGADSGLSVGKFFGGDRRQRGSEGPRPLLYLTVSFGLFG</sequence>
<dbReference type="OrthoDB" id="10266696at2759"/>
<comment type="caution">
    <text evidence="4">The sequence shown here is derived from an EMBL/GenBank/DDBJ whole genome shotgun (WGS) entry which is preliminary data.</text>
</comment>
<dbReference type="InterPro" id="IPR038508">
    <property type="entry name" value="ArfGAP_dom_sf"/>
</dbReference>
<evidence type="ECO:0000259" key="3">
    <source>
        <dbReference type="PROSITE" id="PS50115"/>
    </source>
</evidence>
<dbReference type="InterPro" id="IPR037278">
    <property type="entry name" value="ARFGAP/RecO"/>
</dbReference>
<dbReference type="SMART" id="SM00105">
    <property type="entry name" value="ArfGap"/>
    <property type="match status" value="1"/>
</dbReference>
<dbReference type="EMBL" id="NBCO01000042">
    <property type="protein sequence ID" value="ORC84705.1"/>
    <property type="molecule type" value="Genomic_DNA"/>
</dbReference>
<dbReference type="GeneID" id="39989754"/>
<dbReference type="PRINTS" id="PR00405">
    <property type="entry name" value="REVINTRACTNG"/>
</dbReference>
<gene>
    <name evidence="4" type="ORF">TM35_000421630</name>
</gene>
<dbReference type="PANTHER" id="PTHR46220:SF1">
    <property type="entry name" value="ADP-RIBOSYLATION FACTOR GTPASE-ACTIVATING PROTEIN AGD12"/>
    <property type="match status" value="1"/>
</dbReference>
<evidence type="ECO:0000256" key="1">
    <source>
        <dbReference type="PROSITE-ProRule" id="PRU00288"/>
    </source>
</evidence>
<dbReference type="PROSITE" id="PS50115">
    <property type="entry name" value="ARFGAP"/>
    <property type="match status" value="1"/>
</dbReference>